<dbReference type="Proteomes" id="UP000650224">
    <property type="component" value="Unassembled WGS sequence"/>
</dbReference>
<proteinExistence type="predicted"/>
<dbReference type="AlphaFoldDB" id="A0A8I0HPV0"/>
<sequence>MSKYSPTAARDLLEKEKDGITLEEYLVSAMGEALLEFTGDDDLAVVALADDLVPGVLEDLAGLDLNRYEVEPPHTAEDSLTFLDREAVGLLEAADEEIHGVSTLSMVDTPDLPEHVQDAVSMIHTAIKLIRMEAGLHGARNKATYSTGAPTSEVRQEPGREPQDDGTTRLVMHDVHYGLYPDGHHNHPAFR</sequence>
<reference evidence="2 3" key="1">
    <citation type="submission" date="2020-08" db="EMBL/GenBank/DDBJ databases">
        <title>A Genomic Blueprint of the Chicken Gut Microbiome.</title>
        <authorList>
            <person name="Gilroy R."/>
            <person name="Ravi A."/>
            <person name="Getino M."/>
            <person name="Pursley I."/>
            <person name="Horton D.L."/>
            <person name="Alikhan N.-F."/>
            <person name="Baker D."/>
            <person name="Gharbi K."/>
            <person name="Hall N."/>
            <person name="Watson M."/>
            <person name="Adriaenssens E.M."/>
            <person name="Foster-Nyarko E."/>
            <person name="Jarju S."/>
            <person name="Secka A."/>
            <person name="Antonio M."/>
            <person name="Oren A."/>
            <person name="Chaudhuri R."/>
            <person name="La Ragione R.M."/>
            <person name="Hildebrand F."/>
            <person name="Pallen M.J."/>
        </authorList>
    </citation>
    <scope>NUCLEOTIDE SEQUENCE [LARGE SCALE GENOMIC DNA]</scope>
    <source>
        <strain evidence="2 3">Sa1YVA5</strain>
    </source>
</reference>
<evidence type="ECO:0000256" key="1">
    <source>
        <dbReference type="SAM" id="MobiDB-lite"/>
    </source>
</evidence>
<evidence type="ECO:0000313" key="3">
    <source>
        <dbReference type="Proteomes" id="UP000650224"/>
    </source>
</evidence>
<organism evidence="2 3">
    <name type="scientific">Corynebacterium gallinarum</name>
    <dbReference type="NCBI Taxonomy" id="2762214"/>
    <lineage>
        <taxon>Bacteria</taxon>
        <taxon>Bacillati</taxon>
        <taxon>Actinomycetota</taxon>
        <taxon>Actinomycetes</taxon>
        <taxon>Mycobacteriales</taxon>
        <taxon>Corynebacteriaceae</taxon>
        <taxon>Corynebacterium</taxon>
    </lineage>
</organism>
<dbReference type="RefSeq" id="WP_191734055.1">
    <property type="nucleotide sequence ID" value="NZ_JACSPR010000008.1"/>
</dbReference>
<gene>
    <name evidence="2" type="ORF">H9627_10815</name>
</gene>
<dbReference type="EMBL" id="JACSPR010000008">
    <property type="protein sequence ID" value="MBD8030804.1"/>
    <property type="molecule type" value="Genomic_DNA"/>
</dbReference>
<evidence type="ECO:0000313" key="2">
    <source>
        <dbReference type="EMBL" id="MBD8030804.1"/>
    </source>
</evidence>
<protein>
    <submittedName>
        <fullName evidence="2">Uncharacterized protein</fullName>
    </submittedName>
</protein>
<keyword evidence="3" id="KW-1185">Reference proteome</keyword>
<name>A0A8I0HPV0_9CORY</name>
<comment type="caution">
    <text evidence="2">The sequence shown here is derived from an EMBL/GenBank/DDBJ whole genome shotgun (WGS) entry which is preliminary data.</text>
</comment>
<feature type="region of interest" description="Disordered" evidence="1">
    <location>
        <begin position="141"/>
        <end position="167"/>
    </location>
</feature>
<feature type="compositionally biased region" description="Basic and acidic residues" evidence="1">
    <location>
        <begin position="154"/>
        <end position="167"/>
    </location>
</feature>
<accession>A0A8I0HPV0</accession>